<dbReference type="RefSeq" id="WP_345400332.1">
    <property type="nucleotide sequence ID" value="NZ_BAABHG010000011.1"/>
</dbReference>
<dbReference type="Pfam" id="PF12840">
    <property type="entry name" value="HTH_20"/>
    <property type="match status" value="1"/>
</dbReference>
<keyword evidence="2" id="KW-0238">DNA-binding</keyword>
<evidence type="ECO:0000256" key="2">
    <source>
        <dbReference type="ARBA" id="ARBA00023125"/>
    </source>
</evidence>
<dbReference type="PANTHER" id="PTHR43132">
    <property type="entry name" value="ARSENICAL RESISTANCE OPERON REPRESSOR ARSR-RELATED"/>
    <property type="match status" value="1"/>
</dbReference>
<name>A0ABW5GRH1_9PSEU</name>
<dbReference type="InterPro" id="IPR036390">
    <property type="entry name" value="WH_DNA-bd_sf"/>
</dbReference>
<accession>A0ABW5GRH1</accession>
<comment type="caution">
    <text evidence="5">The sequence shown here is derived from an EMBL/GenBank/DDBJ whole genome shotgun (WGS) entry which is preliminary data.</text>
</comment>
<dbReference type="CDD" id="cd00090">
    <property type="entry name" value="HTH_ARSR"/>
    <property type="match status" value="1"/>
</dbReference>
<evidence type="ECO:0000313" key="5">
    <source>
        <dbReference type="EMBL" id="MFD2463485.1"/>
    </source>
</evidence>
<protein>
    <submittedName>
        <fullName evidence="5">ArsR/SmtB family transcription factor</fullName>
    </submittedName>
</protein>
<reference evidence="6" key="1">
    <citation type="journal article" date="2019" name="Int. J. Syst. Evol. Microbiol.">
        <title>The Global Catalogue of Microorganisms (GCM) 10K type strain sequencing project: providing services to taxonomists for standard genome sequencing and annotation.</title>
        <authorList>
            <consortium name="The Broad Institute Genomics Platform"/>
            <consortium name="The Broad Institute Genome Sequencing Center for Infectious Disease"/>
            <person name="Wu L."/>
            <person name="Ma J."/>
        </authorList>
    </citation>
    <scope>NUCLEOTIDE SEQUENCE [LARGE SCALE GENOMIC DNA]</scope>
    <source>
        <strain evidence="6">CGMCC 4.7643</strain>
    </source>
</reference>
<dbReference type="Proteomes" id="UP001597419">
    <property type="component" value="Unassembled WGS sequence"/>
</dbReference>
<evidence type="ECO:0000256" key="3">
    <source>
        <dbReference type="ARBA" id="ARBA00023163"/>
    </source>
</evidence>
<dbReference type="SUPFAM" id="SSF46785">
    <property type="entry name" value="Winged helix' DNA-binding domain"/>
    <property type="match status" value="1"/>
</dbReference>
<evidence type="ECO:0000256" key="1">
    <source>
        <dbReference type="ARBA" id="ARBA00023015"/>
    </source>
</evidence>
<dbReference type="PANTHER" id="PTHR43132:SF8">
    <property type="entry name" value="HTH-TYPE TRANSCRIPTIONAL REGULATOR KMTR"/>
    <property type="match status" value="1"/>
</dbReference>
<feature type="domain" description="HTH arsR-type" evidence="4">
    <location>
        <begin position="217"/>
        <end position="288"/>
    </location>
</feature>
<dbReference type="Gene3D" id="1.10.10.10">
    <property type="entry name" value="Winged helix-like DNA-binding domain superfamily/Winged helix DNA-binding domain"/>
    <property type="match status" value="1"/>
</dbReference>
<dbReference type="InterPro" id="IPR036388">
    <property type="entry name" value="WH-like_DNA-bd_sf"/>
</dbReference>
<proteinExistence type="predicted"/>
<keyword evidence="6" id="KW-1185">Reference proteome</keyword>
<dbReference type="InterPro" id="IPR011991">
    <property type="entry name" value="ArsR-like_HTH"/>
</dbReference>
<evidence type="ECO:0000313" key="6">
    <source>
        <dbReference type="Proteomes" id="UP001597419"/>
    </source>
</evidence>
<sequence>MLRIHFTDKDLSQVRMITSLGPVAESVFALDLFRRGGGVFGGWQRRVRDGLGHRVAGIEKLTREHLPLTDLQWLLERQLAEQAQPEDRNQERVAAAVFEFCQVAVVPYWSHTRSCLEAERDVRGRVLITVGVEGLLSSLHPKMRWTPPTLEIAGQPRRDVHLDGRGLLLSPSLFLIGRSGVLIDARRASTAPVLAFAVPPSPAVLSGMWGSWKPNEQALGALVGHTRAAALQALTDSCTTGELSQRLGISLAGASKHATILREAGLVETTRNRNTALHTLTPLGVALLQSRRVAPRRSEHRTPVKLP</sequence>
<keyword evidence="1" id="KW-0805">Transcription regulation</keyword>
<gene>
    <name evidence="5" type="ORF">ACFSYJ_33070</name>
</gene>
<dbReference type="InterPro" id="IPR001845">
    <property type="entry name" value="HTH_ArsR_DNA-bd_dom"/>
</dbReference>
<dbReference type="SMART" id="SM00418">
    <property type="entry name" value="HTH_ARSR"/>
    <property type="match status" value="1"/>
</dbReference>
<keyword evidence="3" id="KW-0804">Transcription</keyword>
<dbReference type="InterPro" id="IPR051011">
    <property type="entry name" value="Metal_resp_trans_reg"/>
</dbReference>
<organism evidence="5 6">
    <name type="scientific">Amycolatopsis samaneae</name>
    <dbReference type="NCBI Taxonomy" id="664691"/>
    <lineage>
        <taxon>Bacteria</taxon>
        <taxon>Bacillati</taxon>
        <taxon>Actinomycetota</taxon>
        <taxon>Actinomycetes</taxon>
        <taxon>Pseudonocardiales</taxon>
        <taxon>Pseudonocardiaceae</taxon>
        <taxon>Amycolatopsis</taxon>
    </lineage>
</organism>
<dbReference type="EMBL" id="JBHUKU010000021">
    <property type="protein sequence ID" value="MFD2463485.1"/>
    <property type="molecule type" value="Genomic_DNA"/>
</dbReference>
<evidence type="ECO:0000259" key="4">
    <source>
        <dbReference type="SMART" id="SM00418"/>
    </source>
</evidence>